<feature type="transmembrane region" description="Helical" evidence="1">
    <location>
        <begin position="120"/>
        <end position="139"/>
    </location>
</feature>
<feature type="transmembrane region" description="Helical" evidence="1">
    <location>
        <begin position="36"/>
        <end position="55"/>
    </location>
</feature>
<dbReference type="EMBL" id="AP027141">
    <property type="protein sequence ID" value="BDV30446.1"/>
    <property type="molecule type" value="Genomic_DNA"/>
</dbReference>
<keyword evidence="1" id="KW-0472">Membrane</keyword>
<evidence type="ECO:0000313" key="3">
    <source>
        <dbReference type="Proteomes" id="UP001317779"/>
    </source>
</evidence>
<feature type="transmembrane region" description="Helical" evidence="1">
    <location>
        <begin position="61"/>
        <end position="83"/>
    </location>
</feature>
<dbReference type="Gene3D" id="3.30.70.270">
    <property type="match status" value="1"/>
</dbReference>
<dbReference type="Proteomes" id="UP001317779">
    <property type="component" value="Chromosome"/>
</dbReference>
<dbReference type="RefSeq" id="WP_263795688.1">
    <property type="nucleotide sequence ID" value="NZ_AP027141.1"/>
</dbReference>
<feature type="transmembrane region" description="Helical" evidence="1">
    <location>
        <begin position="95"/>
        <end position="114"/>
    </location>
</feature>
<reference evidence="2 3" key="1">
    <citation type="submission" date="2022-12" db="EMBL/GenBank/DDBJ databases">
        <title>Microbacterium terricola strain KV-448 chromosome, complete genome.</title>
        <authorList>
            <person name="Oshima T."/>
            <person name="Moriya T."/>
            <person name="Bessho Y."/>
        </authorList>
    </citation>
    <scope>NUCLEOTIDE SEQUENCE [LARGE SCALE GENOMIC DNA]</scope>
    <source>
        <strain evidence="2 3">KV-448</strain>
    </source>
</reference>
<keyword evidence="3" id="KW-1185">Reference proteome</keyword>
<proteinExistence type="predicted"/>
<feature type="transmembrane region" description="Helical" evidence="1">
    <location>
        <begin position="188"/>
        <end position="212"/>
    </location>
</feature>
<keyword evidence="1" id="KW-1133">Transmembrane helix</keyword>
<keyword evidence="1" id="KW-0812">Transmembrane</keyword>
<feature type="transmembrane region" description="Helical" evidence="1">
    <location>
        <begin position="151"/>
        <end position="168"/>
    </location>
</feature>
<sequence>MIDQFSVSLMTALVVVVCGTLFIVDTLFRRRDPAGHIWALGYLAAILTTLLYLVWAWAPETWWATAGGNAAFVIGTGAMWVGCARFNDRPVRLRATIVAGAGALAAIAAALEWYPGAGDWAGALFMFVPIGLFAALACVECFRGELGANRSALPLGLVFGAQTVYYLARTVVLITEGTESDLFHVWFGTFPTSLVTVVLSITAVVTTSILRATRSGLLGDRKDAAQDHITAILPEEQFVAVLRRVSEKARPRGDLLAVTVVRLEGLEDIATAFGPDVADEHVRAWRRSVLEGSPSIAPIGEIAPDGLGTLTVVASPAEARRQAMALHRSLFEALGSLEGGAIPSIGIGVVLSDTAGYDVEDLLELGRGTAGRAATGGAAAVLLADPS</sequence>
<dbReference type="InterPro" id="IPR043128">
    <property type="entry name" value="Rev_trsase/Diguanyl_cyclase"/>
</dbReference>
<protein>
    <recommendedName>
        <fullName evidence="4">GGDEF domain-containing protein</fullName>
    </recommendedName>
</protein>
<feature type="transmembrane region" description="Helical" evidence="1">
    <location>
        <begin position="6"/>
        <end position="24"/>
    </location>
</feature>
<accession>A0ABM8DY43</accession>
<evidence type="ECO:0000313" key="2">
    <source>
        <dbReference type="EMBL" id="BDV30446.1"/>
    </source>
</evidence>
<evidence type="ECO:0000256" key="1">
    <source>
        <dbReference type="SAM" id="Phobius"/>
    </source>
</evidence>
<name>A0ABM8DY43_9MICO</name>
<organism evidence="2 3">
    <name type="scientific">Microbacterium terricola</name>
    <dbReference type="NCBI Taxonomy" id="344163"/>
    <lineage>
        <taxon>Bacteria</taxon>
        <taxon>Bacillati</taxon>
        <taxon>Actinomycetota</taxon>
        <taxon>Actinomycetes</taxon>
        <taxon>Micrococcales</taxon>
        <taxon>Microbacteriaceae</taxon>
        <taxon>Microbacterium</taxon>
    </lineage>
</organism>
<evidence type="ECO:0008006" key="4">
    <source>
        <dbReference type="Google" id="ProtNLM"/>
    </source>
</evidence>
<gene>
    <name evidence="2" type="ORF">Microterr_11060</name>
</gene>